<dbReference type="SMART" id="SM00776">
    <property type="entry name" value="NPCBM"/>
    <property type="match status" value="1"/>
</dbReference>
<dbReference type="EMBL" id="VJZC01001032">
    <property type="protein sequence ID" value="MPY64965.1"/>
    <property type="molecule type" value="Genomic_DNA"/>
</dbReference>
<evidence type="ECO:0000259" key="1">
    <source>
        <dbReference type="SMART" id="SM00776"/>
    </source>
</evidence>
<dbReference type="Gene3D" id="2.60.120.1060">
    <property type="entry name" value="NPCBM/NEW2 domain"/>
    <property type="match status" value="1"/>
</dbReference>
<organism evidence="2 3">
    <name type="scientific">Streptomyces spongiae</name>
    <dbReference type="NCBI Taxonomy" id="565072"/>
    <lineage>
        <taxon>Bacteria</taxon>
        <taxon>Bacillati</taxon>
        <taxon>Actinomycetota</taxon>
        <taxon>Actinomycetes</taxon>
        <taxon>Kitasatosporales</taxon>
        <taxon>Streptomycetaceae</taxon>
        <taxon>Streptomyces</taxon>
    </lineage>
</organism>
<reference evidence="2 3" key="1">
    <citation type="submission" date="2019-07" db="EMBL/GenBank/DDBJ databases">
        <title>New species of Amycolatopsis and Streptomyces.</title>
        <authorList>
            <person name="Duangmal K."/>
            <person name="Teo W.F.A."/>
            <person name="Lipun K."/>
        </authorList>
    </citation>
    <scope>NUCLEOTIDE SEQUENCE [LARGE SCALE GENOMIC DNA]</scope>
    <source>
        <strain evidence="2 3">NBRC 106415</strain>
    </source>
</reference>
<name>A0A5N8Y1U2_9ACTN</name>
<dbReference type="InterPro" id="IPR038637">
    <property type="entry name" value="NPCBM_sf"/>
</dbReference>
<evidence type="ECO:0000313" key="2">
    <source>
        <dbReference type="EMBL" id="MPY64965.1"/>
    </source>
</evidence>
<gene>
    <name evidence="2" type="ORF">FNH08_49850</name>
</gene>
<dbReference type="Proteomes" id="UP000400924">
    <property type="component" value="Unassembled WGS sequence"/>
</dbReference>
<feature type="domain" description="Glycosyl hydrolase family 98 putative carbohydrate-binding module" evidence="1">
    <location>
        <begin position="1"/>
        <end position="143"/>
    </location>
</feature>
<proteinExistence type="predicted"/>
<dbReference type="AlphaFoldDB" id="A0A5N8Y1U2"/>
<dbReference type="InterPro" id="IPR013222">
    <property type="entry name" value="Glyco_hyd_98_carb-bd"/>
</dbReference>
<protein>
    <submittedName>
        <fullName evidence="2">RNA polymerase subunit sigma-24</fullName>
    </submittedName>
</protein>
<feature type="non-terminal residue" evidence="2">
    <location>
        <position position="1"/>
    </location>
</feature>
<comment type="caution">
    <text evidence="2">The sequence shown here is derived from an EMBL/GenBank/DDBJ whole genome shotgun (WGS) entry which is preliminary data.</text>
</comment>
<dbReference type="SUPFAM" id="SSF49785">
    <property type="entry name" value="Galactose-binding domain-like"/>
    <property type="match status" value="1"/>
</dbReference>
<sequence>PVVFPLNELEYDVTGDGTRPEMRLVGSSWVWQRYGVSIADRTYANGVTVHGLSSVTVDLNRRCTAYDALVGVDDLTRRLGKVSFSVYADGTRLWKSPRIKGGDQAVPVHVDLNGRRTVRLVVEPHNHLDVVALADWAEARFTCR</sequence>
<accession>A0A5N8Y1U2</accession>
<keyword evidence="3" id="KW-1185">Reference proteome</keyword>
<dbReference type="InterPro" id="IPR008979">
    <property type="entry name" value="Galactose-bd-like_sf"/>
</dbReference>
<evidence type="ECO:0000313" key="3">
    <source>
        <dbReference type="Proteomes" id="UP000400924"/>
    </source>
</evidence>
<dbReference type="Pfam" id="PF08305">
    <property type="entry name" value="NPCBM"/>
    <property type="match status" value="1"/>
</dbReference>
<dbReference type="RefSeq" id="WP_194238898.1">
    <property type="nucleotide sequence ID" value="NZ_VJZC01001032.1"/>
</dbReference>